<dbReference type="Proteomes" id="UP001497700">
    <property type="component" value="Unassembled WGS sequence"/>
</dbReference>
<reference evidence="1 2" key="1">
    <citation type="journal article" date="2022" name="New Phytol.">
        <title>Ecological generalism drives hyperdiversity of secondary metabolite gene clusters in xylarialean endophytes.</title>
        <authorList>
            <person name="Franco M.E.E."/>
            <person name="Wisecaver J.H."/>
            <person name="Arnold A.E."/>
            <person name="Ju Y.M."/>
            <person name="Slot J.C."/>
            <person name="Ahrendt S."/>
            <person name="Moore L.P."/>
            <person name="Eastman K.E."/>
            <person name="Scott K."/>
            <person name="Konkel Z."/>
            <person name="Mondo S.J."/>
            <person name="Kuo A."/>
            <person name="Hayes R.D."/>
            <person name="Haridas S."/>
            <person name="Andreopoulos B."/>
            <person name="Riley R."/>
            <person name="LaButti K."/>
            <person name="Pangilinan J."/>
            <person name="Lipzen A."/>
            <person name="Amirebrahimi M."/>
            <person name="Yan J."/>
            <person name="Adam C."/>
            <person name="Keymanesh K."/>
            <person name="Ng V."/>
            <person name="Louie K."/>
            <person name="Northen T."/>
            <person name="Drula E."/>
            <person name="Henrissat B."/>
            <person name="Hsieh H.M."/>
            <person name="Youens-Clark K."/>
            <person name="Lutzoni F."/>
            <person name="Miadlikowska J."/>
            <person name="Eastwood D.C."/>
            <person name="Hamelin R.C."/>
            <person name="Grigoriev I.V."/>
            <person name="U'Ren J.M."/>
        </authorList>
    </citation>
    <scope>NUCLEOTIDE SEQUENCE [LARGE SCALE GENOMIC DNA]</scope>
    <source>
        <strain evidence="1 2">CBS 119005</strain>
    </source>
</reference>
<protein>
    <submittedName>
        <fullName evidence="1">Uncharacterized protein</fullName>
    </submittedName>
</protein>
<gene>
    <name evidence="1" type="ORF">F4820DRAFT_162483</name>
</gene>
<dbReference type="EMBL" id="MU393441">
    <property type="protein sequence ID" value="KAI4868112.1"/>
    <property type="molecule type" value="Genomic_DNA"/>
</dbReference>
<name>A0ACB9Z9W3_9PEZI</name>
<sequence length="599" mass="66985">MASSQAREYRASRSPYAHSQPSRSSDLRSTPLRIIVEPTPENQHVYNEIRETHERMHLQSHVASQSQQNLQPPSAAPSVSTAHSPIDDPVTPSTQDPTSQDTDHPRRPRGRRKGPLQADKRWNTAIKRKLKLACPHHRVKKTTCDCHDFSKLEEGYQSFLQQRSASRRRSRGSNDISPLTPSDRIFNREMFGIGGAAMDPEPLSTELDILQSTADDQENVVRSDVQRIVSGFNPDTVRLDQTMLQAPGQTYHPGNDNDIGTPSPIEYTEDDYLEIGSQNQDYPIRWHCRYKGDVESLLEPTSQKCAWSGSMKGLQSHFWRVHHPFQAASPCFWHVCTHCGAKVQPQNDLGPPPSLQCVTPGCLATSFERWYFGSTRTESVVDSLPGLTQSTESEAAYSCYLSPDGDQSRLDGGSSSGAFNSRFGAGSSYERGSFYNAKWDTGSDSSDQLSGCGCYPQDCHRSPARKYRADRHLSDPGAKVCHDVRLAKCSSRRCPIRLLSYVKLSLGHLLSIMLPLLVTTIIRESGYLLESHPSSIRTFGSDAISWWSLVLLCLGFVATWTFKDQRAKSRSTDKSDSRTGGRQHFRNGPPLMTFRYSVV</sequence>
<evidence type="ECO:0000313" key="1">
    <source>
        <dbReference type="EMBL" id="KAI4868112.1"/>
    </source>
</evidence>
<comment type="caution">
    <text evidence="1">The sequence shown here is derived from an EMBL/GenBank/DDBJ whole genome shotgun (WGS) entry which is preliminary data.</text>
</comment>
<proteinExistence type="predicted"/>
<evidence type="ECO:0000313" key="2">
    <source>
        <dbReference type="Proteomes" id="UP001497700"/>
    </source>
</evidence>
<organism evidence="1 2">
    <name type="scientific">Hypoxylon rubiginosum</name>
    <dbReference type="NCBI Taxonomy" id="110542"/>
    <lineage>
        <taxon>Eukaryota</taxon>
        <taxon>Fungi</taxon>
        <taxon>Dikarya</taxon>
        <taxon>Ascomycota</taxon>
        <taxon>Pezizomycotina</taxon>
        <taxon>Sordariomycetes</taxon>
        <taxon>Xylariomycetidae</taxon>
        <taxon>Xylariales</taxon>
        <taxon>Hypoxylaceae</taxon>
        <taxon>Hypoxylon</taxon>
    </lineage>
</organism>
<keyword evidence="2" id="KW-1185">Reference proteome</keyword>
<accession>A0ACB9Z9W3</accession>